<keyword evidence="1" id="KW-0812">Transmembrane</keyword>
<evidence type="ECO:0000256" key="1">
    <source>
        <dbReference type="SAM" id="Phobius"/>
    </source>
</evidence>
<protein>
    <submittedName>
        <fullName evidence="2">Uncharacterized protein</fullName>
    </submittedName>
</protein>
<dbReference type="Gramene" id="PGSC0003DMT400093678">
    <property type="protein sequence ID" value="PGSC0003DMT400093678"/>
    <property type="gene ID" value="PGSC0003DMG400043249"/>
</dbReference>
<reference evidence="3" key="1">
    <citation type="journal article" date="2011" name="Nature">
        <title>Genome sequence and analysis of the tuber crop potato.</title>
        <authorList>
            <consortium name="The Potato Genome Sequencing Consortium"/>
        </authorList>
    </citation>
    <scope>NUCLEOTIDE SEQUENCE [LARGE SCALE GENOMIC DNA]</scope>
    <source>
        <strain evidence="3">cv. DM1-3 516 R44</strain>
    </source>
</reference>
<keyword evidence="1" id="KW-0472">Membrane</keyword>
<accession>M1DSG9</accession>
<dbReference type="PaxDb" id="4113-PGSC0003DMT400093678"/>
<sequence length="76" mass="9065">MCCEGPFGEVSRDCRYIWAQRTGTKGDLQDDWRLANWIRRSSGRLSFLLSATLFLFARYHPFFLSQLKYLKLKDFH</sequence>
<feature type="transmembrane region" description="Helical" evidence="1">
    <location>
        <begin position="45"/>
        <end position="64"/>
    </location>
</feature>
<name>M1DSG9_SOLTU</name>
<keyword evidence="3" id="KW-1185">Reference proteome</keyword>
<dbReference type="Proteomes" id="UP000011115">
    <property type="component" value="Unassembled WGS sequence"/>
</dbReference>
<dbReference type="AlphaFoldDB" id="M1DSG9"/>
<evidence type="ECO:0000313" key="2">
    <source>
        <dbReference type="EnsemblPlants" id="PGSC0003DMT400093678"/>
    </source>
</evidence>
<dbReference type="EnsemblPlants" id="PGSC0003DMT400093678">
    <property type="protein sequence ID" value="PGSC0003DMT400093678"/>
    <property type="gene ID" value="PGSC0003DMG400043249"/>
</dbReference>
<reference evidence="2" key="2">
    <citation type="submission" date="2015-06" db="UniProtKB">
        <authorList>
            <consortium name="EnsemblPlants"/>
        </authorList>
    </citation>
    <scope>IDENTIFICATION</scope>
    <source>
        <strain evidence="2">DM1-3 516 R44</strain>
    </source>
</reference>
<evidence type="ECO:0000313" key="3">
    <source>
        <dbReference type="Proteomes" id="UP000011115"/>
    </source>
</evidence>
<organism evidence="2 3">
    <name type="scientific">Solanum tuberosum</name>
    <name type="common">Potato</name>
    <dbReference type="NCBI Taxonomy" id="4113"/>
    <lineage>
        <taxon>Eukaryota</taxon>
        <taxon>Viridiplantae</taxon>
        <taxon>Streptophyta</taxon>
        <taxon>Embryophyta</taxon>
        <taxon>Tracheophyta</taxon>
        <taxon>Spermatophyta</taxon>
        <taxon>Magnoliopsida</taxon>
        <taxon>eudicotyledons</taxon>
        <taxon>Gunneridae</taxon>
        <taxon>Pentapetalae</taxon>
        <taxon>asterids</taxon>
        <taxon>lamiids</taxon>
        <taxon>Solanales</taxon>
        <taxon>Solanaceae</taxon>
        <taxon>Solanoideae</taxon>
        <taxon>Solaneae</taxon>
        <taxon>Solanum</taxon>
    </lineage>
</organism>
<dbReference type="InParanoid" id="M1DSG9"/>
<dbReference type="HOGENOM" id="CLU_2659313_0_0_1"/>
<keyword evidence="1" id="KW-1133">Transmembrane helix</keyword>
<proteinExistence type="predicted"/>